<dbReference type="Proteomes" id="UP000311919">
    <property type="component" value="Unassembled WGS sequence"/>
</dbReference>
<dbReference type="AlphaFoldDB" id="A0A4Z2DWP6"/>
<dbReference type="EMBL" id="SKCS01000019">
    <property type="protein sequence ID" value="TNN20867.1"/>
    <property type="molecule type" value="Genomic_DNA"/>
</dbReference>
<evidence type="ECO:0000313" key="2">
    <source>
        <dbReference type="EMBL" id="TNN20867.1"/>
    </source>
</evidence>
<comment type="caution">
    <text evidence="2">The sequence shown here is derived from an EMBL/GenBank/DDBJ whole genome shotgun (WGS) entry which is preliminary data.</text>
</comment>
<dbReference type="PROSITE" id="PS50994">
    <property type="entry name" value="INTEGRASE"/>
    <property type="match status" value="1"/>
</dbReference>
<evidence type="ECO:0000259" key="1">
    <source>
        <dbReference type="PROSITE" id="PS50994"/>
    </source>
</evidence>
<dbReference type="OrthoDB" id="10066543at2759"/>
<dbReference type="GO" id="GO:0015074">
    <property type="term" value="P:DNA integration"/>
    <property type="evidence" value="ECO:0007669"/>
    <property type="project" value="InterPro"/>
</dbReference>
<name>A0A4Z2DWP6_SCHJA</name>
<sequence length="559" mass="64086">MFCEDTMEDIRRVVDKNFYVDDYLASTDSIHNAVTLAEQLGSILKKGGFRLTKWISNCLQVIESIPLVERADTVKSIDFEKLPIERTLGVNIPERTVTRRSILSSIASLYDPLGLLAPVILPAKQLLQRLCKSGLGWDVEIPEDERTPNRVSTIHSLTKVNQWRYVPSKQNVADYVSRGIRFSEDDIKIWREGPGFLKRSKEFWPTTKIECITTQLELKESVGVHLVVDEHGMHQLISYYSDWKRLLKALAWLSRYKCYLLMTYCGRTDITLRLGLLNVEEIDLACIDLIRFVQSRVFEKEVRMLQSSGSKSKMKAIGSPLRKLNPILIDGLLCVGGRLQGTAWCETRKHPIILPSKHLVTDLILQHYHKTEGHVGSTQVMATVRERFWVLRGGTAVRRIVGNCIHCRRRNARPAQQLMAPLPLVRVGDGEFPFLSVGVDYFGPLTVKQGRSFQKRYGCVFTCLRMRAIHLEVTTNLTTDSFIMALMRFIGRRGYPREIFSDNGTNLVGARREIENCLRDWKQDRIHEKLLVKGIDWHFRPPAASHWGGVWERMIRSGP</sequence>
<reference evidence="2 3" key="1">
    <citation type="submission" date="2019-03" db="EMBL/GenBank/DDBJ databases">
        <title>An improved genome assembly of the fluke Schistosoma japonicum.</title>
        <authorList>
            <person name="Hu W."/>
            <person name="Luo F."/>
            <person name="Yin M."/>
            <person name="Mo X."/>
            <person name="Sun C."/>
            <person name="Wu Q."/>
            <person name="Zhu B."/>
            <person name="Xiang M."/>
            <person name="Wang J."/>
            <person name="Wang Y."/>
            <person name="Zhang T."/>
            <person name="Xu B."/>
            <person name="Zheng H."/>
            <person name="Feng Z."/>
        </authorList>
    </citation>
    <scope>NUCLEOTIDE SEQUENCE [LARGE SCALE GENOMIC DNA]</scope>
    <source>
        <strain evidence="2">HuSjv2</strain>
        <tissue evidence="2">Worms</tissue>
    </source>
</reference>
<accession>A0A4Z2DWP6</accession>
<dbReference type="Gene3D" id="3.30.420.10">
    <property type="entry name" value="Ribonuclease H-like superfamily/Ribonuclease H"/>
    <property type="match status" value="1"/>
</dbReference>
<dbReference type="InterPro" id="IPR041588">
    <property type="entry name" value="Integrase_H2C2"/>
</dbReference>
<dbReference type="PANTHER" id="PTHR47331">
    <property type="entry name" value="PHD-TYPE DOMAIN-CONTAINING PROTEIN"/>
    <property type="match status" value="1"/>
</dbReference>
<keyword evidence="3" id="KW-1185">Reference proteome</keyword>
<dbReference type="STRING" id="6182.A0A4Z2DWP6"/>
<dbReference type="PANTHER" id="PTHR47331:SF1">
    <property type="entry name" value="GAG-LIKE PROTEIN"/>
    <property type="match status" value="1"/>
</dbReference>
<dbReference type="Pfam" id="PF05380">
    <property type="entry name" value="Peptidase_A17"/>
    <property type="match status" value="1"/>
</dbReference>
<protein>
    <submittedName>
        <fullName evidence="2">Gag-Pol polyprotein</fullName>
    </submittedName>
</protein>
<dbReference type="InterPro" id="IPR036397">
    <property type="entry name" value="RNaseH_sf"/>
</dbReference>
<gene>
    <name evidence="2" type="ORF">EWB00_002942</name>
</gene>
<evidence type="ECO:0000313" key="3">
    <source>
        <dbReference type="Proteomes" id="UP000311919"/>
    </source>
</evidence>
<dbReference type="SUPFAM" id="SSF53098">
    <property type="entry name" value="Ribonuclease H-like"/>
    <property type="match status" value="1"/>
</dbReference>
<dbReference type="InterPro" id="IPR001584">
    <property type="entry name" value="Integrase_cat-core"/>
</dbReference>
<dbReference type="GO" id="GO:0003676">
    <property type="term" value="F:nucleic acid binding"/>
    <property type="evidence" value="ECO:0007669"/>
    <property type="project" value="InterPro"/>
</dbReference>
<feature type="domain" description="Integrase catalytic" evidence="1">
    <location>
        <begin position="429"/>
        <end position="559"/>
    </location>
</feature>
<dbReference type="InterPro" id="IPR008042">
    <property type="entry name" value="Retrotrans_Pao"/>
</dbReference>
<proteinExistence type="predicted"/>
<dbReference type="InterPro" id="IPR012337">
    <property type="entry name" value="RNaseH-like_sf"/>
</dbReference>
<organism evidence="2 3">
    <name type="scientific">Schistosoma japonicum</name>
    <name type="common">Blood fluke</name>
    <dbReference type="NCBI Taxonomy" id="6182"/>
    <lineage>
        <taxon>Eukaryota</taxon>
        <taxon>Metazoa</taxon>
        <taxon>Spiralia</taxon>
        <taxon>Lophotrochozoa</taxon>
        <taxon>Platyhelminthes</taxon>
        <taxon>Trematoda</taxon>
        <taxon>Digenea</taxon>
        <taxon>Strigeidida</taxon>
        <taxon>Schistosomatoidea</taxon>
        <taxon>Schistosomatidae</taxon>
        <taxon>Schistosoma</taxon>
    </lineage>
</organism>
<dbReference type="Gene3D" id="1.10.340.70">
    <property type="match status" value="1"/>
</dbReference>
<dbReference type="Pfam" id="PF17921">
    <property type="entry name" value="Integrase_H2C2"/>
    <property type="match status" value="1"/>
</dbReference>